<evidence type="ECO:0000256" key="2">
    <source>
        <dbReference type="PIRSR" id="PIRSR001365-2"/>
    </source>
</evidence>
<dbReference type="GO" id="GO:0005829">
    <property type="term" value="C:cytosol"/>
    <property type="evidence" value="ECO:0007669"/>
    <property type="project" value="TreeGrafter"/>
</dbReference>
<dbReference type="Pfam" id="PF00701">
    <property type="entry name" value="DHDPS"/>
    <property type="match status" value="1"/>
</dbReference>
<dbReference type="SUPFAM" id="SSF51569">
    <property type="entry name" value="Aldolase"/>
    <property type="match status" value="1"/>
</dbReference>
<dbReference type="Proteomes" id="UP000677687">
    <property type="component" value="Unassembled WGS sequence"/>
</dbReference>
<proteinExistence type="predicted"/>
<protein>
    <submittedName>
        <fullName evidence="3">Dihydrodipicolinate synthase family protein</fullName>
    </submittedName>
</protein>
<dbReference type="EMBL" id="JAGVWD010000040">
    <property type="protein sequence ID" value="MBS3057537.1"/>
    <property type="molecule type" value="Genomic_DNA"/>
</dbReference>
<reference evidence="3" key="2">
    <citation type="submission" date="2021-05" db="EMBL/GenBank/DDBJ databases">
        <title>Protein family content uncovers lineage relationships and bacterial pathway maintenance mechanisms in DPANN archaea.</title>
        <authorList>
            <person name="Castelle C.J."/>
            <person name="Meheust R."/>
            <person name="Jaffe A.L."/>
            <person name="Seitz K."/>
            <person name="Gong X."/>
            <person name="Baker B.J."/>
            <person name="Banfield J.F."/>
        </authorList>
    </citation>
    <scope>NUCLEOTIDE SEQUENCE</scope>
    <source>
        <strain evidence="3">RIFCSPHIGHO2_01_FULL_AR10_44_11</strain>
    </source>
</reference>
<accession>A0A8T4KTU9</accession>
<dbReference type="InterPro" id="IPR013785">
    <property type="entry name" value="Aldolase_TIM"/>
</dbReference>
<dbReference type="PANTHER" id="PTHR42849">
    <property type="entry name" value="N-ACETYLNEURAMINATE LYASE"/>
    <property type="match status" value="1"/>
</dbReference>
<feature type="active site" description="Schiff-base intermediate with substrate" evidence="1">
    <location>
        <position position="167"/>
    </location>
</feature>
<dbReference type="GO" id="GO:0008675">
    <property type="term" value="F:2-dehydro-3-deoxy-phosphogluconate aldolase activity"/>
    <property type="evidence" value="ECO:0007669"/>
    <property type="project" value="UniProtKB-ARBA"/>
</dbReference>
<dbReference type="PRINTS" id="PR00146">
    <property type="entry name" value="DHPICSNTHASE"/>
</dbReference>
<dbReference type="SMART" id="SM01130">
    <property type="entry name" value="DHDPS"/>
    <property type="match status" value="1"/>
</dbReference>
<organism evidence="3 4">
    <name type="scientific">Candidatus Iainarchaeum sp</name>
    <dbReference type="NCBI Taxonomy" id="3101447"/>
    <lineage>
        <taxon>Archaea</taxon>
        <taxon>Candidatus Iainarchaeota</taxon>
        <taxon>Candidatus Iainarchaeia</taxon>
        <taxon>Candidatus Iainarchaeales</taxon>
        <taxon>Candidatus Iainarchaeaceae</taxon>
        <taxon>Candidatus Iainarchaeum</taxon>
    </lineage>
</organism>
<feature type="binding site" evidence="2">
    <location>
        <position position="51"/>
    </location>
    <ligand>
        <name>pyruvate</name>
        <dbReference type="ChEBI" id="CHEBI:15361"/>
    </ligand>
</feature>
<name>A0A8T4KTU9_9ARCH</name>
<dbReference type="AlphaFoldDB" id="A0A8T4KTU9"/>
<evidence type="ECO:0000313" key="3">
    <source>
        <dbReference type="EMBL" id="MBS3057537.1"/>
    </source>
</evidence>
<evidence type="ECO:0000256" key="1">
    <source>
        <dbReference type="PIRSR" id="PIRSR001365-1"/>
    </source>
</evidence>
<reference evidence="3" key="1">
    <citation type="submission" date="2021-03" db="EMBL/GenBank/DDBJ databases">
        <authorList>
            <person name="Jaffe A."/>
        </authorList>
    </citation>
    <scope>NUCLEOTIDE SEQUENCE</scope>
    <source>
        <strain evidence="3">RIFCSPHIGHO2_01_FULL_AR10_44_11</strain>
    </source>
</reference>
<dbReference type="PANTHER" id="PTHR42849:SF1">
    <property type="entry name" value="N-ACETYLNEURAMINATE LYASE"/>
    <property type="match status" value="1"/>
</dbReference>
<comment type="caution">
    <text evidence="3">The sequence shown here is derived from an EMBL/GenBank/DDBJ whole genome shotgun (WGS) entry which is preliminary data.</text>
</comment>
<evidence type="ECO:0000313" key="4">
    <source>
        <dbReference type="Proteomes" id="UP000677687"/>
    </source>
</evidence>
<dbReference type="CDD" id="cd00408">
    <property type="entry name" value="DHDPS-like"/>
    <property type="match status" value="1"/>
</dbReference>
<dbReference type="PIRSF" id="PIRSF001365">
    <property type="entry name" value="DHDPS"/>
    <property type="match status" value="1"/>
</dbReference>
<dbReference type="Gene3D" id="3.20.20.70">
    <property type="entry name" value="Aldolase class I"/>
    <property type="match status" value="1"/>
</dbReference>
<dbReference type="InterPro" id="IPR002220">
    <property type="entry name" value="DapA-like"/>
</dbReference>
<sequence>MAFDIRRLEGVMVPLVTPLNEKEELDEKALETLIEHVMEAKVHSLFVLGNTGEFASLTGDVKEAMMRKVKEIVDGKMPVFVNVSDVSTKRAIKGAKIAESVGCNAIVVCPPYFYHLTQDSLIEHYERIAQAVSLPVVLYNIPQYIISELNIETVKKLAKDKRVIGIKDASGNTSYIENLAIYFKNAPFRIYQGDERNIEAALMTGANGFSASLSNLYPQLFVDLWNAFGEDDGLKAHDLQETIRSFGNIYGLTRNKIQAGLKYALSLKGICKPIVSEPLPELDKFEKFEIERILQQYDVKCAHKRE</sequence>
<gene>
    <name evidence="3" type="ORF">J4415_02810</name>
</gene>
<feature type="active site" description="Proton donor/acceptor" evidence="1">
    <location>
        <position position="139"/>
    </location>
</feature>
<dbReference type="GO" id="GO:0019262">
    <property type="term" value="P:N-acetylneuraminate catabolic process"/>
    <property type="evidence" value="ECO:0007669"/>
    <property type="project" value="TreeGrafter"/>
</dbReference>
<dbReference type="GO" id="GO:0008747">
    <property type="term" value="F:N-acetylneuraminate lyase activity"/>
    <property type="evidence" value="ECO:0007669"/>
    <property type="project" value="TreeGrafter"/>
</dbReference>